<comment type="caution">
    <text evidence="6">The sequence shown here is derived from an EMBL/GenBank/DDBJ whole genome shotgun (WGS) entry which is preliminary data.</text>
</comment>
<dbReference type="PANTHER" id="PTHR30469:SF15">
    <property type="entry name" value="HLYD FAMILY OF SECRETION PROTEINS"/>
    <property type="match status" value="1"/>
</dbReference>
<evidence type="ECO:0000256" key="1">
    <source>
        <dbReference type="ARBA" id="ARBA00009477"/>
    </source>
</evidence>
<protein>
    <submittedName>
        <fullName evidence="6">Efflux transporter periplasmic adaptor subunit</fullName>
    </submittedName>
</protein>
<feature type="coiled-coil region" evidence="2">
    <location>
        <begin position="93"/>
        <end position="169"/>
    </location>
</feature>
<dbReference type="OrthoDB" id="9784685at2"/>
<keyword evidence="7" id="KW-1185">Reference proteome</keyword>
<dbReference type="EMBL" id="PDNZ01000003">
    <property type="protein sequence ID" value="PWW82247.1"/>
    <property type="molecule type" value="Genomic_DNA"/>
</dbReference>
<evidence type="ECO:0000259" key="5">
    <source>
        <dbReference type="Pfam" id="PF25989"/>
    </source>
</evidence>
<dbReference type="AlphaFoldDB" id="A0A317T937"/>
<dbReference type="InterPro" id="IPR006143">
    <property type="entry name" value="RND_pump_MFP"/>
</dbReference>
<dbReference type="PANTHER" id="PTHR30469">
    <property type="entry name" value="MULTIDRUG RESISTANCE PROTEIN MDTA"/>
    <property type="match status" value="1"/>
</dbReference>
<feature type="domain" description="CusB-like beta-barrel" evidence="4">
    <location>
        <begin position="207"/>
        <end position="278"/>
    </location>
</feature>
<evidence type="ECO:0000313" key="6">
    <source>
        <dbReference type="EMBL" id="PWW82247.1"/>
    </source>
</evidence>
<evidence type="ECO:0000259" key="4">
    <source>
        <dbReference type="Pfam" id="PF25954"/>
    </source>
</evidence>
<sequence length="360" mass="39945">MQTLQKILPKYTVVLGIVFLVTVIYLVTRGNTVVVEVSTVKKMELAEAIYATGYVDADAMADLRSEISATVGFIGAYEGEWLEKGSAVLAFDDRRLQLAVEEAEAAYAEQKAKADDLQVKLKRNRNLFKAGAVSVQELDDAEREYTQAKRKLQQRDVQLKSRKDDLKKQQVNAPLAGVLALLDAKVGDYIVENTLVARIIDTNSYVINVEVDELDVPRLKKGQIATVALDALPEERFSAVVSRIVPETDRITKTSKVYLELDEHIEGLQVGMTATANIVYNVREGALLVPKSSVLEQMQQNYVWKVEKGKLQKQAIKSGAEDSRFVEILDGLIQGDSVVVKPEEKFRQGMDAKVVGNVND</sequence>
<dbReference type="Gene3D" id="2.40.420.20">
    <property type="match status" value="1"/>
</dbReference>
<keyword evidence="3" id="KW-1133">Transmembrane helix</keyword>
<dbReference type="Pfam" id="PF25954">
    <property type="entry name" value="Beta-barrel_RND_2"/>
    <property type="match status" value="1"/>
</dbReference>
<gene>
    <name evidence="6" type="ORF">CR164_04330</name>
</gene>
<organism evidence="6 7">
    <name type="scientific">Prosthecochloris marina</name>
    <dbReference type="NCBI Taxonomy" id="2017681"/>
    <lineage>
        <taxon>Bacteria</taxon>
        <taxon>Pseudomonadati</taxon>
        <taxon>Chlorobiota</taxon>
        <taxon>Chlorobiia</taxon>
        <taxon>Chlorobiales</taxon>
        <taxon>Chlorobiaceae</taxon>
        <taxon>Prosthecochloris</taxon>
    </lineage>
</organism>
<dbReference type="GO" id="GO:1990281">
    <property type="term" value="C:efflux pump complex"/>
    <property type="evidence" value="ECO:0007669"/>
    <property type="project" value="TreeGrafter"/>
</dbReference>
<dbReference type="NCBIfam" id="TIGR01730">
    <property type="entry name" value="RND_mfp"/>
    <property type="match status" value="1"/>
</dbReference>
<keyword evidence="2" id="KW-0175">Coiled coil</keyword>
<dbReference type="GO" id="GO:0015562">
    <property type="term" value="F:efflux transmembrane transporter activity"/>
    <property type="evidence" value="ECO:0007669"/>
    <property type="project" value="TreeGrafter"/>
</dbReference>
<dbReference type="RefSeq" id="WP_110022720.1">
    <property type="nucleotide sequence ID" value="NZ_PDNZ01000003.1"/>
</dbReference>
<dbReference type="Pfam" id="PF25989">
    <property type="entry name" value="YknX_C"/>
    <property type="match status" value="1"/>
</dbReference>
<dbReference type="InterPro" id="IPR058792">
    <property type="entry name" value="Beta-barrel_RND_2"/>
</dbReference>
<reference evidence="7" key="1">
    <citation type="submission" date="2017-10" db="EMBL/GenBank/DDBJ databases">
        <authorList>
            <person name="Gaisin V.A."/>
            <person name="Rysina M.S."/>
            <person name="Grouzdev D.S."/>
        </authorList>
    </citation>
    <scope>NUCLEOTIDE SEQUENCE [LARGE SCALE GENOMIC DNA]</scope>
    <source>
        <strain evidence="7">V1</strain>
    </source>
</reference>
<dbReference type="SUPFAM" id="SSF111369">
    <property type="entry name" value="HlyD-like secretion proteins"/>
    <property type="match status" value="1"/>
</dbReference>
<dbReference type="InterPro" id="IPR058637">
    <property type="entry name" value="YknX-like_C"/>
</dbReference>
<dbReference type="Gene3D" id="1.10.287.470">
    <property type="entry name" value="Helix hairpin bin"/>
    <property type="match status" value="1"/>
</dbReference>
<dbReference type="Gene3D" id="2.40.30.170">
    <property type="match status" value="1"/>
</dbReference>
<dbReference type="Proteomes" id="UP000246278">
    <property type="component" value="Unassembled WGS sequence"/>
</dbReference>
<proteinExistence type="inferred from homology"/>
<evidence type="ECO:0000256" key="3">
    <source>
        <dbReference type="SAM" id="Phobius"/>
    </source>
</evidence>
<comment type="similarity">
    <text evidence="1">Belongs to the membrane fusion protein (MFP) (TC 8.A.1) family.</text>
</comment>
<name>A0A317T937_9CHLB</name>
<keyword evidence="3" id="KW-0812">Transmembrane</keyword>
<keyword evidence="3" id="KW-0472">Membrane</keyword>
<evidence type="ECO:0000256" key="2">
    <source>
        <dbReference type="SAM" id="Coils"/>
    </source>
</evidence>
<evidence type="ECO:0000313" key="7">
    <source>
        <dbReference type="Proteomes" id="UP000246278"/>
    </source>
</evidence>
<feature type="transmembrane region" description="Helical" evidence="3">
    <location>
        <begin position="7"/>
        <end position="27"/>
    </location>
</feature>
<feature type="domain" description="YknX-like C-terminal permuted SH3-like" evidence="5">
    <location>
        <begin position="287"/>
        <end position="352"/>
    </location>
</feature>
<accession>A0A317T937</accession>